<comment type="caution">
    <text evidence="1">The sequence shown here is derived from an EMBL/GenBank/DDBJ whole genome shotgun (WGS) entry which is preliminary data.</text>
</comment>
<proteinExistence type="predicted"/>
<protein>
    <submittedName>
        <fullName evidence="1">Uncharacterized protein</fullName>
    </submittedName>
</protein>
<sequence>MKLYTVTISGCPASGPVATPIVRAMRASGLSAAVGKALRQVKGLDRHTRRGYVNVRIGRAE</sequence>
<organism evidence="1 2">
    <name type="scientific">Handelsmanbacteria sp. (strain RIFCSPLOWO2_12_FULL_64_10)</name>
    <dbReference type="NCBI Taxonomy" id="1817868"/>
    <lineage>
        <taxon>Bacteria</taxon>
        <taxon>Candidatus Handelsmaniibacteriota</taxon>
    </lineage>
</organism>
<evidence type="ECO:0000313" key="2">
    <source>
        <dbReference type="Proteomes" id="UP000178606"/>
    </source>
</evidence>
<dbReference type="EMBL" id="MFKF01000266">
    <property type="protein sequence ID" value="OGG47816.1"/>
    <property type="molecule type" value="Genomic_DNA"/>
</dbReference>
<dbReference type="AlphaFoldDB" id="A0A1F6CF39"/>
<reference evidence="1 2" key="1">
    <citation type="journal article" date="2016" name="Nat. Commun.">
        <title>Thousands of microbial genomes shed light on interconnected biogeochemical processes in an aquifer system.</title>
        <authorList>
            <person name="Anantharaman K."/>
            <person name="Brown C.T."/>
            <person name="Hug L.A."/>
            <person name="Sharon I."/>
            <person name="Castelle C.J."/>
            <person name="Probst A.J."/>
            <person name="Thomas B.C."/>
            <person name="Singh A."/>
            <person name="Wilkins M.J."/>
            <person name="Karaoz U."/>
            <person name="Brodie E.L."/>
            <person name="Williams K.H."/>
            <person name="Hubbard S.S."/>
            <person name="Banfield J.F."/>
        </authorList>
    </citation>
    <scope>NUCLEOTIDE SEQUENCE [LARGE SCALE GENOMIC DNA]</scope>
    <source>
        <strain evidence="2">RIFCSPLOWO2_12_FULL_64_10</strain>
    </source>
</reference>
<gene>
    <name evidence="1" type="ORF">A3F84_12805</name>
</gene>
<accession>A0A1F6CF39</accession>
<name>A0A1F6CF39_HANXR</name>
<evidence type="ECO:0000313" key="1">
    <source>
        <dbReference type="EMBL" id="OGG47816.1"/>
    </source>
</evidence>
<dbReference type="Proteomes" id="UP000178606">
    <property type="component" value="Unassembled WGS sequence"/>
</dbReference>